<sequence>MCGLERLAQSVISSLKLPYGFLKRDGHVCFCQGCQTYLGRAGFTSYNYPEDWYLFRVNVSAPPGRSLEEISNNWELCYHGTEISRLESILRMGLKTPGECYLHGNRTNVLPWRFKIYNAPDDFDADRIFLSPSIRYASCDSFSLPYCCKRKKDGLTYRVKVVLMVHIRPGSYAVSANTSGGSIDPWYSDNSIEWATNESNSVVVMGVLVKFERYQCVGHVGFPCLNF</sequence>
<dbReference type="AlphaFoldDB" id="A0ABD3XQZ3"/>
<evidence type="ECO:0000313" key="2">
    <source>
        <dbReference type="Proteomes" id="UP001634394"/>
    </source>
</evidence>
<keyword evidence="2" id="KW-1185">Reference proteome</keyword>
<proteinExistence type="predicted"/>
<gene>
    <name evidence="1" type="ORF">ACJMK2_001019</name>
</gene>
<dbReference type="Proteomes" id="UP001634394">
    <property type="component" value="Unassembled WGS sequence"/>
</dbReference>
<organism evidence="1 2">
    <name type="scientific">Sinanodonta woodiana</name>
    <name type="common">Chinese pond mussel</name>
    <name type="synonym">Anodonta woodiana</name>
    <dbReference type="NCBI Taxonomy" id="1069815"/>
    <lineage>
        <taxon>Eukaryota</taxon>
        <taxon>Metazoa</taxon>
        <taxon>Spiralia</taxon>
        <taxon>Lophotrochozoa</taxon>
        <taxon>Mollusca</taxon>
        <taxon>Bivalvia</taxon>
        <taxon>Autobranchia</taxon>
        <taxon>Heteroconchia</taxon>
        <taxon>Palaeoheterodonta</taxon>
        <taxon>Unionida</taxon>
        <taxon>Unionoidea</taxon>
        <taxon>Unionidae</taxon>
        <taxon>Unioninae</taxon>
        <taxon>Sinanodonta</taxon>
    </lineage>
</organism>
<reference evidence="1 2" key="1">
    <citation type="submission" date="2024-11" db="EMBL/GenBank/DDBJ databases">
        <title>Chromosome-level genome assembly of the freshwater bivalve Anodonta woodiana.</title>
        <authorList>
            <person name="Chen X."/>
        </authorList>
    </citation>
    <scope>NUCLEOTIDE SEQUENCE [LARGE SCALE GENOMIC DNA]</scope>
    <source>
        <strain evidence="1">MN2024</strain>
        <tissue evidence="1">Gills</tissue>
    </source>
</reference>
<name>A0ABD3XQZ3_SINWO</name>
<accession>A0ABD3XQZ3</accession>
<protein>
    <submittedName>
        <fullName evidence="1">Uncharacterized protein</fullName>
    </submittedName>
</protein>
<evidence type="ECO:0000313" key="1">
    <source>
        <dbReference type="EMBL" id="KAL3888654.1"/>
    </source>
</evidence>
<dbReference type="EMBL" id="JBJQND010000001">
    <property type="protein sequence ID" value="KAL3888654.1"/>
    <property type="molecule type" value="Genomic_DNA"/>
</dbReference>
<comment type="caution">
    <text evidence="1">The sequence shown here is derived from an EMBL/GenBank/DDBJ whole genome shotgun (WGS) entry which is preliminary data.</text>
</comment>